<keyword evidence="1" id="KW-1133">Transmembrane helix</keyword>
<keyword evidence="1" id="KW-0812">Transmembrane</keyword>
<dbReference type="Pfam" id="PF11012">
    <property type="entry name" value="DUF2850"/>
    <property type="match status" value="1"/>
</dbReference>
<dbReference type="RefSeq" id="WP_055465994.1">
    <property type="nucleotide sequence ID" value="NZ_JBKBAH010000006.1"/>
</dbReference>
<evidence type="ECO:0000313" key="3">
    <source>
        <dbReference type="Proteomes" id="UP000051221"/>
    </source>
</evidence>
<dbReference type="InParanoid" id="A0A0Q2V0T7"/>
<dbReference type="Proteomes" id="UP000051221">
    <property type="component" value="Unassembled WGS sequence"/>
</dbReference>
<evidence type="ECO:0000256" key="1">
    <source>
        <dbReference type="SAM" id="Phobius"/>
    </source>
</evidence>
<keyword evidence="1" id="KW-0472">Membrane</keyword>
<keyword evidence="3" id="KW-1185">Reference proteome</keyword>
<proteinExistence type="predicted"/>
<dbReference type="InterPro" id="IPR021271">
    <property type="entry name" value="DUF2850"/>
</dbReference>
<evidence type="ECO:0000313" key="2">
    <source>
        <dbReference type="EMBL" id="KQH86376.1"/>
    </source>
</evidence>
<name>A0A0Q2V0T7_VIBFU</name>
<comment type="caution">
    <text evidence="2">The sequence shown here is derived from an EMBL/GenBank/DDBJ whole genome shotgun (WGS) entry which is preliminary data.</text>
</comment>
<reference evidence="2 3" key="1">
    <citation type="submission" date="2015-08" db="EMBL/GenBank/DDBJ databases">
        <title>Antibacterial properties of a collection of Vibrionaceae strains.</title>
        <authorList>
            <person name="Giubergia S."/>
        </authorList>
    </citation>
    <scope>NUCLEOTIDE SEQUENCE [LARGE SCALE GENOMIC DNA]</scope>
    <source>
        <strain evidence="2 3">S0821</strain>
    </source>
</reference>
<organism evidence="2 3">
    <name type="scientific">Vibrio furnissii</name>
    <dbReference type="NCBI Taxonomy" id="29494"/>
    <lineage>
        <taxon>Bacteria</taxon>
        <taxon>Pseudomonadati</taxon>
        <taxon>Pseudomonadota</taxon>
        <taxon>Gammaproteobacteria</taxon>
        <taxon>Vibrionales</taxon>
        <taxon>Vibrionaceae</taxon>
        <taxon>Vibrio</taxon>
    </lineage>
</organism>
<dbReference type="AlphaFoldDB" id="A0A0Q2V0T7"/>
<accession>A0A0Q2V0T7</accession>
<feature type="transmembrane region" description="Helical" evidence="1">
    <location>
        <begin position="21"/>
        <end position="41"/>
    </location>
</feature>
<dbReference type="EMBL" id="LKHS01000007">
    <property type="protein sequence ID" value="KQH86376.1"/>
    <property type="molecule type" value="Genomic_DNA"/>
</dbReference>
<gene>
    <name evidence="2" type="ORF">AMR76_09680</name>
</gene>
<protein>
    <submittedName>
        <fullName evidence="2">N-acetylglutamate synthase</fullName>
    </submittedName>
</protein>
<sequence length="146" mass="16760">MQKRGAIVPVNDELRQRKRKAVERILLAIAVIGTALAIMMYSNLFSRIADRLLPPKSDVYGLWVEQHVAPYAAKKIRLDAKGVVIEGRVVATSFDFNGRTLEYTIGTREFQYRMLNEENTEMQRVKPASHYNPTFQLSGKHQKNLR</sequence>